<accession>A0ABQ5QNC8</accession>
<comment type="caution">
    <text evidence="2">The sequence shown here is derived from an EMBL/GenBank/DDBJ whole genome shotgun (WGS) entry which is preliminary data.</text>
</comment>
<reference evidence="2" key="1">
    <citation type="submission" date="2022-12" db="EMBL/GenBank/DDBJ databases">
        <title>New Phytohabitans aurantiacus sp. RD004123 nov., an actinomycete isolated from soil.</title>
        <authorList>
            <person name="Triningsih D.W."/>
            <person name="Harunari E."/>
            <person name="Igarashi Y."/>
        </authorList>
    </citation>
    <scope>NUCLEOTIDE SEQUENCE</scope>
    <source>
        <strain evidence="2">RD004123</strain>
    </source>
</reference>
<evidence type="ECO:0000313" key="2">
    <source>
        <dbReference type="EMBL" id="GLH95928.1"/>
    </source>
</evidence>
<keyword evidence="3" id="KW-1185">Reference proteome</keyword>
<dbReference type="InterPro" id="IPR000873">
    <property type="entry name" value="AMP-dep_synth/lig_dom"/>
</dbReference>
<dbReference type="SUPFAM" id="SSF56801">
    <property type="entry name" value="Acetyl-CoA synthetase-like"/>
    <property type="match status" value="1"/>
</dbReference>
<feature type="domain" description="AMP-dependent synthetase/ligase" evidence="1">
    <location>
        <begin position="5"/>
        <end position="75"/>
    </location>
</feature>
<evidence type="ECO:0000313" key="3">
    <source>
        <dbReference type="Proteomes" id="UP001144280"/>
    </source>
</evidence>
<proteinExistence type="predicted"/>
<organism evidence="2 3">
    <name type="scientific">Phytohabitans aurantiacus</name>
    <dbReference type="NCBI Taxonomy" id="3016789"/>
    <lineage>
        <taxon>Bacteria</taxon>
        <taxon>Bacillati</taxon>
        <taxon>Actinomycetota</taxon>
        <taxon>Actinomycetes</taxon>
        <taxon>Micromonosporales</taxon>
        <taxon>Micromonosporaceae</taxon>
    </lineage>
</organism>
<protein>
    <submittedName>
        <fullName evidence="2">TIGR03089 family protein</fullName>
    </submittedName>
</protein>
<sequence>MLVKDPTRPVVTWYDDATGERVELSGATLDNWVAKTANLLVDGLGLGAGDRAAVLLPPHWQTAAVLLGCWAARLTVDTDRPIDVLFAAADRVHEVGELPAGDRYVLGFAPLGMPMRSVPDGFVDYVADVRGYGDRFAPYPSEWPGDDPLRRAVELGITEGDRVLVDAAAHPDPLDWLYAPLAAGASVVLCGNLDPAKVADRETAEQITVQLV</sequence>
<evidence type="ECO:0000259" key="1">
    <source>
        <dbReference type="Pfam" id="PF00501"/>
    </source>
</evidence>
<dbReference type="NCBIfam" id="TIGR03089">
    <property type="entry name" value="TIGR03089 family protein"/>
    <property type="match status" value="1"/>
</dbReference>
<dbReference type="RefSeq" id="WP_281893011.1">
    <property type="nucleotide sequence ID" value="NZ_BSDI01000004.1"/>
</dbReference>
<dbReference type="Pfam" id="PF00501">
    <property type="entry name" value="AMP-binding"/>
    <property type="match status" value="1"/>
</dbReference>
<dbReference type="Proteomes" id="UP001144280">
    <property type="component" value="Unassembled WGS sequence"/>
</dbReference>
<dbReference type="EMBL" id="BSDI01000004">
    <property type="protein sequence ID" value="GLH95928.1"/>
    <property type="molecule type" value="Genomic_DNA"/>
</dbReference>
<gene>
    <name evidence="2" type="ORF">Pa4123_12000</name>
</gene>
<dbReference type="InterPro" id="IPR017523">
    <property type="entry name" value="Rv3268"/>
</dbReference>
<name>A0ABQ5QNC8_9ACTN</name>
<dbReference type="InterPro" id="IPR042099">
    <property type="entry name" value="ANL_N_sf"/>
</dbReference>
<dbReference type="Gene3D" id="3.40.50.12780">
    <property type="entry name" value="N-terminal domain of ligase-like"/>
    <property type="match status" value="1"/>
</dbReference>